<dbReference type="EMBL" id="BART01000020">
    <property type="protein sequence ID" value="GAG61492.1"/>
    <property type="molecule type" value="Genomic_DNA"/>
</dbReference>
<dbReference type="AlphaFoldDB" id="X0ZU44"/>
<evidence type="ECO:0000313" key="1">
    <source>
        <dbReference type="EMBL" id="GAG61492.1"/>
    </source>
</evidence>
<sequence length="380" mass="43821">MLSRYQERIFLSLHNDDNNQIKIAKDILKSPLGLASELIKLLFERKLEELKYKLDKIKYFAGGISRAEKLYKSSKYSLASYYPNMFTFHQFFHSSYRARQGKVLEKIIKYILLTYTECDNVPETSNKSLGIINSIFGKQFPNLDIDALGCDSGNKKSILIQLRSRDDTGGTTAKGSLVDLLEEMLELNKAPSYNILYLVSIWDARNSQQKKSTIRKIYSRIKNSIDINEYGDFESNILGGVKLKKNITLKLAYGDGEIVNAIFAWSKKKDKAILKSIPKIIFLIENWDDLWISYSIANLELEIKSLYGYSNITLIENKYKKVKKNFNFNSYQELVNSIDDITTQLVSNWFEDSIPLNSPADKAHYIRDLLFLKACYEKSI</sequence>
<accession>X0ZU44</accession>
<protein>
    <submittedName>
        <fullName evidence="1">Uncharacterized protein</fullName>
    </submittedName>
</protein>
<comment type="caution">
    <text evidence="1">The sequence shown here is derived from an EMBL/GenBank/DDBJ whole genome shotgun (WGS) entry which is preliminary data.</text>
</comment>
<name>X0ZU44_9ZZZZ</name>
<reference evidence="1" key="1">
    <citation type="journal article" date="2014" name="Front. Microbiol.">
        <title>High frequency of phylogenetically diverse reductive dehalogenase-homologous genes in deep subseafloor sedimentary metagenomes.</title>
        <authorList>
            <person name="Kawai M."/>
            <person name="Futagami T."/>
            <person name="Toyoda A."/>
            <person name="Takaki Y."/>
            <person name="Nishi S."/>
            <person name="Hori S."/>
            <person name="Arai W."/>
            <person name="Tsubouchi T."/>
            <person name="Morono Y."/>
            <person name="Uchiyama I."/>
            <person name="Ito T."/>
            <person name="Fujiyama A."/>
            <person name="Inagaki F."/>
            <person name="Takami H."/>
        </authorList>
    </citation>
    <scope>NUCLEOTIDE SEQUENCE</scope>
    <source>
        <strain evidence="1">Expedition CK06-06</strain>
    </source>
</reference>
<gene>
    <name evidence="1" type="ORF">S01H4_00183</name>
</gene>
<organism evidence="1">
    <name type="scientific">marine sediment metagenome</name>
    <dbReference type="NCBI Taxonomy" id="412755"/>
    <lineage>
        <taxon>unclassified sequences</taxon>
        <taxon>metagenomes</taxon>
        <taxon>ecological metagenomes</taxon>
    </lineage>
</organism>
<proteinExistence type="predicted"/>